<keyword evidence="8" id="KW-0472">Membrane</keyword>
<evidence type="ECO:0000256" key="1">
    <source>
        <dbReference type="ARBA" id="ARBA00004236"/>
    </source>
</evidence>
<keyword evidence="2" id="KW-1003">Cell membrane</keyword>
<feature type="region of interest" description="Disordered" evidence="10">
    <location>
        <begin position="396"/>
        <end position="416"/>
    </location>
</feature>
<feature type="domain" description="Cytochrome c" evidence="11">
    <location>
        <begin position="20"/>
        <end position="123"/>
    </location>
</feature>
<evidence type="ECO:0000259" key="11">
    <source>
        <dbReference type="PROSITE" id="PS51007"/>
    </source>
</evidence>
<evidence type="ECO:0000256" key="8">
    <source>
        <dbReference type="ARBA" id="ARBA00023136"/>
    </source>
</evidence>
<evidence type="ECO:0000256" key="9">
    <source>
        <dbReference type="PROSITE-ProRule" id="PRU00433"/>
    </source>
</evidence>
<dbReference type="PIRSF" id="PIRSF000018">
    <property type="entry name" value="Mb_ADH_cyt_c"/>
    <property type="match status" value="1"/>
</dbReference>
<evidence type="ECO:0000313" key="13">
    <source>
        <dbReference type="Proteomes" id="UP001629249"/>
    </source>
</evidence>
<keyword evidence="3 9" id="KW-0349">Heme</keyword>
<dbReference type="Pfam" id="PF13442">
    <property type="entry name" value="Cytochrome_CBB3"/>
    <property type="match status" value="1"/>
</dbReference>
<keyword evidence="4 9" id="KW-0479">Metal-binding</keyword>
<comment type="subcellular location">
    <subcellularLocation>
        <location evidence="1">Cell membrane</location>
    </subcellularLocation>
</comment>
<gene>
    <name evidence="12" type="ORF">PQR66_30945</name>
</gene>
<dbReference type="RefSeq" id="WP_408332578.1">
    <property type="nucleotide sequence ID" value="NZ_JAQQFH010000030.1"/>
</dbReference>
<evidence type="ECO:0000256" key="2">
    <source>
        <dbReference type="ARBA" id="ARBA00022475"/>
    </source>
</evidence>
<evidence type="ECO:0000256" key="6">
    <source>
        <dbReference type="ARBA" id="ARBA00022737"/>
    </source>
</evidence>
<dbReference type="Gene3D" id="1.10.760.10">
    <property type="entry name" value="Cytochrome c-like domain"/>
    <property type="match status" value="3"/>
</dbReference>
<comment type="caution">
    <text evidence="12">The sequence shown here is derived from an EMBL/GenBank/DDBJ whole genome shotgun (WGS) entry which is preliminary data.</text>
</comment>
<reference evidence="12 13" key="1">
    <citation type="journal article" date="2024" name="Chem. Sci.">
        <title>Discovery of megapolipeptins by genome mining of a Burkholderiales bacteria collection.</title>
        <authorList>
            <person name="Paulo B.S."/>
            <person name="Recchia M.J.J."/>
            <person name="Lee S."/>
            <person name="Fergusson C.H."/>
            <person name="Romanowski S.B."/>
            <person name="Hernandez A."/>
            <person name="Krull N."/>
            <person name="Liu D.Y."/>
            <person name="Cavanagh H."/>
            <person name="Bos A."/>
            <person name="Gray C.A."/>
            <person name="Murphy B.T."/>
            <person name="Linington R.G."/>
            <person name="Eustaquio A.S."/>
        </authorList>
    </citation>
    <scope>NUCLEOTIDE SEQUENCE [LARGE SCALE GENOMIC DNA]</scope>
    <source>
        <strain evidence="12 13">RL16-012-BIC-B</strain>
    </source>
</reference>
<proteinExistence type="predicted"/>
<sequence length="416" mass="45045">MTAAAIALTSPKAFAADDAALVARGEYLARAGDCAACHTTAAQKPFGGGLAMKTPLGIVYSTNISPDQVKGIGNYTEADFGRALREGVARDGHNLYPAMPYPSYAKVSDADVKALYAYFMHGVKPVREPNRPTSIPWPFSMRWPLQIWNLFFLERRVYQPKEGRGEDWNRGAYLVQGLGHCGSCHTPRGFGFQEKALDETGDVYLSGAPIENWYASNLTAGKRTGLGRWSSADIAAFLKTGTNSHASAFGSMTEVINNSTHFLSDEDLRSIAVYLTSLPPAKGSDSPPYVYKASNTRSLMRSTQSDEGARVYAKFCMYCHGADGLSRPPFISPLAGNPNLLEKDDSSAINVTLNGASDIVLRGVAAPYVMPGFRLTLSDTQIAQVVTFIRRSWGNEAPSTPTSSVSKLRKSTEALR</sequence>
<dbReference type="InterPro" id="IPR036909">
    <property type="entry name" value="Cyt_c-like_dom_sf"/>
</dbReference>
<evidence type="ECO:0000313" key="12">
    <source>
        <dbReference type="EMBL" id="MFL9887487.1"/>
    </source>
</evidence>
<dbReference type="PANTHER" id="PTHR35008:SF8">
    <property type="entry name" value="ALCOHOL DEHYDROGENASE CYTOCHROME C SUBUNIT"/>
    <property type="match status" value="1"/>
</dbReference>
<feature type="compositionally biased region" description="Polar residues" evidence="10">
    <location>
        <begin position="397"/>
        <end position="406"/>
    </location>
</feature>
<dbReference type="PROSITE" id="PS51007">
    <property type="entry name" value="CYTC"/>
    <property type="match status" value="3"/>
</dbReference>
<name>A0ABW8ZWB7_9BURK</name>
<keyword evidence="5" id="KW-0732">Signal</keyword>
<keyword evidence="6" id="KW-0677">Repeat</keyword>
<dbReference type="PANTHER" id="PTHR35008">
    <property type="entry name" value="BLL4482 PROTEIN-RELATED"/>
    <property type="match status" value="1"/>
</dbReference>
<protein>
    <submittedName>
        <fullName evidence="12">Cytochrome c</fullName>
    </submittedName>
</protein>
<evidence type="ECO:0000256" key="10">
    <source>
        <dbReference type="SAM" id="MobiDB-lite"/>
    </source>
</evidence>
<accession>A0ABW8ZWB7</accession>
<feature type="domain" description="Cytochrome c" evidence="11">
    <location>
        <begin position="166"/>
        <end position="279"/>
    </location>
</feature>
<dbReference type="InterPro" id="IPR051459">
    <property type="entry name" value="Cytochrome_c-type_DH"/>
</dbReference>
<dbReference type="Proteomes" id="UP001629249">
    <property type="component" value="Unassembled WGS sequence"/>
</dbReference>
<keyword evidence="7 9" id="KW-0408">Iron</keyword>
<feature type="domain" description="Cytochrome c" evidence="11">
    <location>
        <begin position="303"/>
        <end position="393"/>
    </location>
</feature>
<evidence type="ECO:0000256" key="7">
    <source>
        <dbReference type="ARBA" id="ARBA00023004"/>
    </source>
</evidence>
<dbReference type="EMBL" id="JAQQFN010000028">
    <property type="protein sequence ID" value="MFL9887487.1"/>
    <property type="molecule type" value="Genomic_DNA"/>
</dbReference>
<evidence type="ECO:0000256" key="5">
    <source>
        <dbReference type="ARBA" id="ARBA00022729"/>
    </source>
</evidence>
<evidence type="ECO:0000256" key="3">
    <source>
        <dbReference type="ARBA" id="ARBA00022617"/>
    </source>
</evidence>
<dbReference type="InterPro" id="IPR014353">
    <property type="entry name" value="Membr-bd_ADH_cyt_c"/>
</dbReference>
<dbReference type="InterPro" id="IPR009056">
    <property type="entry name" value="Cyt_c-like_dom"/>
</dbReference>
<organism evidence="12 13">
    <name type="scientific">Paraburkholderia agricolaris</name>
    <dbReference type="NCBI Taxonomy" id="2152888"/>
    <lineage>
        <taxon>Bacteria</taxon>
        <taxon>Pseudomonadati</taxon>
        <taxon>Pseudomonadota</taxon>
        <taxon>Betaproteobacteria</taxon>
        <taxon>Burkholderiales</taxon>
        <taxon>Burkholderiaceae</taxon>
        <taxon>Paraburkholderia</taxon>
    </lineage>
</organism>
<dbReference type="SUPFAM" id="SSF46626">
    <property type="entry name" value="Cytochrome c"/>
    <property type="match status" value="3"/>
</dbReference>
<evidence type="ECO:0000256" key="4">
    <source>
        <dbReference type="ARBA" id="ARBA00022723"/>
    </source>
</evidence>
<keyword evidence="13" id="KW-1185">Reference proteome</keyword>
<dbReference type="Pfam" id="PF00034">
    <property type="entry name" value="Cytochrom_C"/>
    <property type="match status" value="1"/>
</dbReference>